<dbReference type="InterPro" id="IPR002654">
    <property type="entry name" value="Glyco_trans_25"/>
</dbReference>
<reference evidence="2 3" key="1">
    <citation type="submission" date="2018-10" db="EMBL/GenBank/DDBJ databases">
        <title>Genomic Encyclopedia of Archaeal and Bacterial Type Strains, Phase II (KMG-II): from individual species to whole genera.</title>
        <authorList>
            <person name="Goeker M."/>
        </authorList>
    </citation>
    <scope>NUCLEOTIDE SEQUENCE [LARGE SCALE GENOMIC DNA]</scope>
    <source>
        <strain evidence="2 3">DSM 15149</strain>
    </source>
</reference>
<organism evidence="2 3">
    <name type="scientific">Photorhabdus asymbiotica</name>
    <dbReference type="NCBI Taxonomy" id="291112"/>
    <lineage>
        <taxon>Bacteria</taxon>
        <taxon>Pseudomonadati</taxon>
        <taxon>Pseudomonadota</taxon>
        <taxon>Gammaproteobacteria</taxon>
        <taxon>Enterobacterales</taxon>
        <taxon>Morganellaceae</taxon>
        <taxon>Photorhabdus</taxon>
    </lineage>
</organism>
<evidence type="ECO:0000313" key="2">
    <source>
        <dbReference type="EMBL" id="RKS66336.1"/>
    </source>
</evidence>
<dbReference type="CDD" id="cd06532">
    <property type="entry name" value="Glyco_transf_25"/>
    <property type="match status" value="1"/>
</dbReference>
<dbReference type="GO" id="GO:0016740">
    <property type="term" value="F:transferase activity"/>
    <property type="evidence" value="ECO:0007669"/>
    <property type="project" value="UniProtKB-KW"/>
</dbReference>
<evidence type="ECO:0000313" key="3">
    <source>
        <dbReference type="Proteomes" id="UP000280955"/>
    </source>
</evidence>
<name>A0ABX9SSD1_9GAMM</name>
<gene>
    <name evidence="2" type="ORF">BDD30_0628</name>
</gene>
<protein>
    <submittedName>
        <fullName evidence="2">Glycosyl transferase family 25</fullName>
    </submittedName>
</protein>
<feature type="domain" description="Glycosyl transferase family 25" evidence="1">
    <location>
        <begin position="2"/>
        <end position="168"/>
    </location>
</feature>
<dbReference type="RefSeq" id="WP_015833803.1">
    <property type="nucleotide sequence ID" value="NC_012962.1"/>
</dbReference>
<dbReference type="Pfam" id="PF01755">
    <property type="entry name" value="Glyco_transf_25"/>
    <property type="match status" value="1"/>
</dbReference>
<evidence type="ECO:0000259" key="1">
    <source>
        <dbReference type="Pfam" id="PF01755"/>
    </source>
</evidence>
<accession>A0ABX9SSD1</accession>
<proteinExistence type="predicted"/>
<dbReference type="Proteomes" id="UP000280955">
    <property type="component" value="Unassembled WGS sequence"/>
</dbReference>
<dbReference type="EMBL" id="RBLJ01000001">
    <property type="protein sequence ID" value="RKS66336.1"/>
    <property type="molecule type" value="Genomic_DNA"/>
</dbReference>
<sequence length="261" mass="30645">MNNFVISLSQNNEKRRNHIVEQFSKKSIPFEFFDAIDKTKIHIANDLGVSFDNPNLSLGEKGCILSHVMLWKKVIDENLPMATIFEDDIYLSKEAENYLKNYDWINPDWHVIKIERADEKVKTAISPVKTFNKHEGIFKLRGEHLGAGGYIITNKGAKYLFEKITSSPFKDPIDYEIFNNFIYDKNYFICQFIPALCMQDYTINKCHDKFPSSLENERIHKEKIITKNSSNKLIREMSRVKKQLINLVLKKQKERKLPFNM</sequence>
<keyword evidence="3" id="KW-1185">Reference proteome</keyword>
<keyword evidence="2" id="KW-0808">Transferase</keyword>
<comment type="caution">
    <text evidence="2">The sequence shown here is derived from an EMBL/GenBank/DDBJ whole genome shotgun (WGS) entry which is preliminary data.</text>
</comment>